<keyword evidence="10" id="KW-1185">Reference proteome</keyword>
<keyword evidence="3 7" id="KW-1133">Transmembrane helix</keyword>
<accession>A0A319CRN0</accession>
<dbReference type="Proteomes" id="UP000247810">
    <property type="component" value="Unassembled WGS sequence"/>
</dbReference>
<dbReference type="InterPro" id="IPR052337">
    <property type="entry name" value="SAT4-like"/>
</dbReference>
<feature type="transmembrane region" description="Helical" evidence="7">
    <location>
        <begin position="249"/>
        <end position="269"/>
    </location>
</feature>
<dbReference type="PANTHER" id="PTHR33048:SF57">
    <property type="entry name" value="INTEGRAL MEMBRANE PROTEIN-RELATED"/>
    <property type="match status" value="1"/>
</dbReference>
<feature type="region of interest" description="Disordered" evidence="6">
    <location>
        <begin position="282"/>
        <end position="301"/>
    </location>
</feature>
<organism evidence="9 10">
    <name type="scientific">Aspergillus ellipticus CBS 707.79</name>
    <dbReference type="NCBI Taxonomy" id="1448320"/>
    <lineage>
        <taxon>Eukaryota</taxon>
        <taxon>Fungi</taxon>
        <taxon>Dikarya</taxon>
        <taxon>Ascomycota</taxon>
        <taxon>Pezizomycotina</taxon>
        <taxon>Eurotiomycetes</taxon>
        <taxon>Eurotiomycetidae</taxon>
        <taxon>Eurotiales</taxon>
        <taxon>Aspergillaceae</taxon>
        <taxon>Aspergillus</taxon>
        <taxon>Aspergillus subgen. Circumdati</taxon>
    </lineage>
</organism>
<feature type="transmembrane region" description="Helical" evidence="7">
    <location>
        <begin position="135"/>
        <end position="159"/>
    </location>
</feature>
<dbReference type="Pfam" id="PF20684">
    <property type="entry name" value="Fung_rhodopsin"/>
    <property type="match status" value="1"/>
</dbReference>
<dbReference type="GO" id="GO:0016020">
    <property type="term" value="C:membrane"/>
    <property type="evidence" value="ECO:0007669"/>
    <property type="project" value="UniProtKB-SubCell"/>
</dbReference>
<evidence type="ECO:0000259" key="8">
    <source>
        <dbReference type="Pfam" id="PF20684"/>
    </source>
</evidence>
<evidence type="ECO:0000313" key="9">
    <source>
        <dbReference type="EMBL" id="PYH87956.1"/>
    </source>
</evidence>
<evidence type="ECO:0000256" key="6">
    <source>
        <dbReference type="SAM" id="MobiDB-lite"/>
    </source>
</evidence>
<feature type="transmembrane region" description="Helical" evidence="7">
    <location>
        <begin position="104"/>
        <end position="123"/>
    </location>
</feature>
<evidence type="ECO:0000256" key="7">
    <source>
        <dbReference type="SAM" id="Phobius"/>
    </source>
</evidence>
<feature type="transmembrane region" description="Helical" evidence="7">
    <location>
        <begin position="213"/>
        <end position="237"/>
    </location>
</feature>
<feature type="compositionally biased region" description="Low complexity" evidence="6">
    <location>
        <begin position="282"/>
        <end position="294"/>
    </location>
</feature>
<protein>
    <submittedName>
        <fullName evidence="9">Putative integral membrane protein</fullName>
    </submittedName>
</protein>
<gene>
    <name evidence="9" type="ORF">BO71DRAFT_454359</name>
</gene>
<evidence type="ECO:0000256" key="2">
    <source>
        <dbReference type="ARBA" id="ARBA00022692"/>
    </source>
</evidence>
<comment type="similarity">
    <text evidence="5">Belongs to the SAT4 family.</text>
</comment>
<evidence type="ECO:0000256" key="4">
    <source>
        <dbReference type="ARBA" id="ARBA00023136"/>
    </source>
</evidence>
<evidence type="ECO:0000256" key="5">
    <source>
        <dbReference type="ARBA" id="ARBA00038359"/>
    </source>
</evidence>
<evidence type="ECO:0000256" key="3">
    <source>
        <dbReference type="ARBA" id="ARBA00022989"/>
    </source>
</evidence>
<proteinExistence type="inferred from homology"/>
<name>A0A319CRN0_9EURO</name>
<sequence>MTAIFPIKTQPQRELLGMSITFSVLTFVAVVLRLLAHHIARKKWTASDYFIIAACMFAIGVQTINIIGVIQTGIGFGHTKTVEAIYGSAPIVELSKIEMPLQPLWVLSLACSKVSILLLYFRIFPVPWVLRSSQITIVIIICWAIATTLAAFLNCRPFAFNWDRSIPGGKCGDRVKSFTVMGVINLVTDLVVLVIPMPLLYRLQMAQYKKVTLMIVFGLGAVTCVISALRIAILASTDYSDLTYSLTPFSILSGLEPCLAVILACVPLMRPLLKRWVTSPNATGRTRTTSRSAAPKPPSGDVFQELEDNTSQVSLRPLGVKNPVGVTSTGNVSCESDESLETRLVNQRQNPEGGIRVRQEWTVVEESRRG</sequence>
<dbReference type="AlphaFoldDB" id="A0A319CRN0"/>
<comment type="subcellular location">
    <subcellularLocation>
        <location evidence="1">Membrane</location>
        <topology evidence="1">Multi-pass membrane protein</topology>
    </subcellularLocation>
</comment>
<feature type="domain" description="Rhodopsin" evidence="8">
    <location>
        <begin position="32"/>
        <end position="275"/>
    </location>
</feature>
<feature type="transmembrane region" description="Helical" evidence="7">
    <location>
        <begin position="15"/>
        <end position="36"/>
    </location>
</feature>
<feature type="transmembrane region" description="Helical" evidence="7">
    <location>
        <begin position="48"/>
        <end position="70"/>
    </location>
</feature>
<keyword evidence="2 7" id="KW-0812">Transmembrane</keyword>
<dbReference type="OrthoDB" id="10017208at2759"/>
<dbReference type="InterPro" id="IPR049326">
    <property type="entry name" value="Rhodopsin_dom_fungi"/>
</dbReference>
<keyword evidence="4 7" id="KW-0472">Membrane</keyword>
<feature type="transmembrane region" description="Helical" evidence="7">
    <location>
        <begin position="179"/>
        <end position="201"/>
    </location>
</feature>
<evidence type="ECO:0000313" key="10">
    <source>
        <dbReference type="Proteomes" id="UP000247810"/>
    </source>
</evidence>
<dbReference type="EMBL" id="KZ826145">
    <property type="protein sequence ID" value="PYH87956.1"/>
    <property type="molecule type" value="Genomic_DNA"/>
</dbReference>
<reference evidence="9 10" key="1">
    <citation type="submission" date="2018-02" db="EMBL/GenBank/DDBJ databases">
        <title>The genomes of Aspergillus section Nigri reveals drivers in fungal speciation.</title>
        <authorList>
            <consortium name="DOE Joint Genome Institute"/>
            <person name="Vesth T.C."/>
            <person name="Nybo J."/>
            <person name="Theobald S."/>
            <person name="Brandl J."/>
            <person name="Frisvad J.C."/>
            <person name="Nielsen K.F."/>
            <person name="Lyhne E.K."/>
            <person name="Kogle M.E."/>
            <person name="Kuo A."/>
            <person name="Riley R."/>
            <person name="Clum A."/>
            <person name="Nolan M."/>
            <person name="Lipzen A."/>
            <person name="Salamov A."/>
            <person name="Henrissat B."/>
            <person name="Wiebenga A."/>
            <person name="De vries R.P."/>
            <person name="Grigoriev I.V."/>
            <person name="Mortensen U.H."/>
            <person name="Andersen M.R."/>
            <person name="Baker S.E."/>
        </authorList>
    </citation>
    <scope>NUCLEOTIDE SEQUENCE [LARGE SCALE GENOMIC DNA]</scope>
    <source>
        <strain evidence="9 10">CBS 707.79</strain>
    </source>
</reference>
<dbReference type="VEuPathDB" id="FungiDB:BO71DRAFT_454359"/>
<evidence type="ECO:0000256" key="1">
    <source>
        <dbReference type="ARBA" id="ARBA00004141"/>
    </source>
</evidence>
<dbReference type="PANTHER" id="PTHR33048">
    <property type="entry name" value="PTH11-LIKE INTEGRAL MEMBRANE PROTEIN (AFU_ORTHOLOGUE AFUA_5G11245)"/>
    <property type="match status" value="1"/>
</dbReference>